<dbReference type="RefSeq" id="XP_026290601.2">
    <property type="nucleotide sequence ID" value="XM_026434816.2"/>
</dbReference>
<evidence type="ECO:0000313" key="2">
    <source>
        <dbReference type="Proteomes" id="UP000504606"/>
    </source>
</evidence>
<keyword evidence="1" id="KW-0732">Signal</keyword>
<feature type="signal peptide" evidence="1">
    <location>
        <begin position="1"/>
        <end position="24"/>
    </location>
</feature>
<dbReference type="OrthoDB" id="8190244at2759"/>
<dbReference type="Proteomes" id="UP000504606">
    <property type="component" value="Unplaced"/>
</dbReference>
<reference evidence="3" key="1">
    <citation type="submission" date="2025-08" db="UniProtKB">
        <authorList>
            <consortium name="RefSeq"/>
        </authorList>
    </citation>
    <scope>IDENTIFICATION</scope>
    <source>
        <tissue evidence="3">Whole organism</tissue>
    </source>
</reference>
<keyword evidence="2" id="KW-1185">Reference proteome</keyword>
<name>A0A6J1TID6_FRAOC</name>
<proteinExistence type="predicted"/>
<feature type="chain" id="PRO_5038990579" evidence="1">
    <location>
        <begin position="25"/>
        <end position="211"/>
    </location>
</feature>
<accession>A0A6J1TID6</accession>
<organism evidence="2 3">
    <name type="scientific">Frankliniella occidentalis</name>
    <name type="common">Western flower thrips</name>
    <name type="synonym">Euthrips occidentalis</name>
    <dbReference type="NCBI Taxonomy" id="133901"/>
    <lineage>
        <taxon>Eukaryota</taxon>
        <taxon>Metazoa</taxon>
        <taxon>Ecdysozoa</taxon>
        <taxon>Arthropoda</taxon>
        <taxon>Hexapoda</taxon>
        <taxon>Insecta</taxon>
        <taxon>Pterygota</taxon>
        <taxon>Neoptera</taxon>
        <taxon>Paraneoptera</taxon>
        <taxon>Thysanoptera</taxon>
        <taxon>Terebrantia</taxon>
        <taxon>Thripoidea</taxon>
        <taxon>Thripidae</taxon>
        <taxon>Frankliniella</taxon>
    </lineage>
</organism>
<dbReference type="KEGG" id="foc:113215201"/>
<dbReference type="AlphaFoldDB" id="A0A6J1TID6"/>
<sequence length="211" mass="23799">MRLTALKLSVVALLLLLLLGPADHADGGPGPPSPRKRPNKGLRPLTRLVVEMPVMVGCPNVPDNSIRFNNMSVALAGKNDFVLNGEYDILREAKDIAEVVIGFTKCREHQSANTCENFQTWRFNKGVCHLMYQPNTMWSKFHDYVTPRPTCPSKAGKYLIRNATLDMKAMQALPLPLEGNVWIIRFSQFEPNGKLHTCTDTELRFHRAREN</sequence>
<dbReference type="GeneID" id="113215201"/>
<gene>
    <name evidence="3" type="primary">LOC113215201</name>
</gene>
<protein>
    <submittedName>
        <fullName evidence="3">Uncharacterized protein LOC113215201</fullName>
    </submittedName>
</protein>
<evidence type="ECO:0000313" key="3">
    <source>
        <dbReference type="RefSeq" id="XP_026290601.2"/>
    </source>
</evidence>
<evidence type="ECO:0000256" key="1">
    <source>
        <dbReference type="SAM" id="SignalP"/>
    </source>
</evidence>